<sequence>MNHPLVTSPAHHAKETEKIPIQLLLPPEAVFSVNFTSHTLIFSDSSTTDNPEKENDTKVKNASAFYSGTNRKRGKEYHSRLKCDHYGKIGHVKEKSFEIVGYPTSWESRRTQRKELNKLGGKQVTYFAEDAERKEFPKASTSEHALYGVHANAHETRLINLNIVSIG</sequence>
<keyword evidence="2" id="KW-1185">Reference proteome</keyword>
<protein>
    <submittedName>
        <fullName evidence="1">Uncharacterized protein</fullName>
    </submittedName>
</protein>
<accession>A0A9D5BAA5</accession>
<proteinExistence type="predicted"/>
<dbReference type="Proteomes" id="UP001058974">
    <property type="component" value="Chromosome 2"/>
</dbReference>
<name>A0A9D5BAA5_PEA</name>
<evidence type="ECO:0000313" key="2">
    <source>
        <dbReference type="Proteomes" id="UP001058974"/>
    </source>
</evidence>
<organism evidence="1 2">
    <name type="scientific">Pisum sativum</name>
    <name type="common">Garden pea</name>
    <name type="synonym">Lathyrus oleraceus</name>
    <dbReference type="NCBI Taxonomy" id="3888"/>
    <lineage>
        <taxon>Eukaryota</taxon>
        <taxon>Viridiplantae</taxon>
        <taxon>Streptophyta</taxon>
        <taxon>Embryophyta</taxon>
        <taxon>Tracheophyta</taxon>
        <taxon>Spermatophyta</taxon>
        <taxon>Magnoliopsida</taxon>
        <taxon>eudicotyledons</taxon>
        <taxon>Gunneridae</taxon>
        <taxon>Pentapetalae</taxon>
        <taxon>rosids</taxon>
        <taxon>fabids</taxon>
        <taxon>Fabales</taxon>
        <taxon>Fabaceae</taxon>
        <taxon>Papilionoideae</taxon>
        <taxon>50 kb inversion clade</taxon>
        <taxon>NPAAA clade</taxon>
        <taxon>Hologalegina</taxon>
        <taxon>IRL clade</taxon>
        <taxon>Fabeae</taxon>
        <taxon>Lathyrus</taxon>
    </lineage>
</organism>
<evidence type="ECO:0000313" key="1">
    <source>
        <dbReference type="EMBL" id="KAI5435531.1"/>
    </source>
</evidence>
<dbReference type="Gramene" id="Psat02G0208400-T1">
    <property type="protein sequence ID" value="KAI5435531.1"/>
    <property type="gene ID" value="KIW84_022084"/>
</dbReference>
<reference evidence="1 2" key="1">
    <citation type="journal article" date="2022" name="Nat. Genet.">
        <title>Improved pea reference genome and pan-genome highlight genomic features and evolutionary characteristics.</title>
        <authorList>
            <person name="Yang T."/>
            <person name="Liu R."/>
            <person name="Luo Y."/>
            <person name="Hu S."/>
            <person name="Wang D."/>
            <person name="Wang C."/>
            <person name="Pandey M.K."/>
            <person name="Ge S."/>
            <person name="Xu Q."/>
            <person name="Li N."/>
            <person name="Li G."/>
            <person name="Huang Y."/>
            <person name="Saxena R.K."/>
            <person name="Ji Y."/>
            <person name="Li M."/>
            <person name="Yan X."/>
            <person name="He Y."/>
            <person name="Liu Y."/>
            <person name="Wang X."/>
            <person name="Xiang C."/>
            <person name="Varshney R.K."/>
            <person name="Ding H."/>
            <person name="Gao S."/>
            <person name="Zong X."/>
        </authorList>
    </citation>
    <scope>NUCLEOTIDE SEQUENCE [LARGE SCALE GENOMIC DNA]</scope>
    <source>
        <strain evidence="1 2">cv. Zhongwan 6</strain>
    </source>
</reference>
<comment type="caution">
    <text evidence="1">The sequence shown here is derived from an EMBL/GenBank/DDBJ whole genome shotgun (WGS) entry which is preliminary data.</text>
</comment>
<gene>
    <name evidence="1" type="ORF">KIW84_022084</name>
</gene>
<dbReference type="EMBL" id="JAMSHJ010000002">
    <property type="protein sequence ID" value="KAI5435531.1"/>
    <property type="molecule type" value="Genomic_DNA"/>
</dbReference>
<dbReference type="AlphaFoldDB" id="A0A9D5BAA5"/>